<evidence type="ECO:0000256" key="1">
    <source>
        <dbReference type="SAM" id="Coils"/>
    </source>
</evidence>
<sequence>MVVRLQSSLGSNVKQVDADDFNINNLYLAKITKVNYKYQTVEFQTKNTYAGQVKGSDGKYSAPIPKSFIGKTPEGVYFGEVPLVTPGSTALVGFINGEGSRPIVLNVYGDSDVNKLITPTPIDSGDFSNEDIFRYGSAMYKLYPSLTYDFIDGEGTVIKTFNGKSFFTINSNEDEQEQATDFYTGTSYGDLYPSHDRRGDLVEPRNQRAPKMLFKHQGDIGEDNHITTIFIGEDGTYRVSNMDTEKQKRTTQEISNNNYRVKHEGDSLLLDEGQVWVEYGIDSETNSFYIKNDNNKFEFTDKGILVNERPILDALDDSIQNSSKELEEIKKQIKDIDNMLSTVGKENIEELIRDTKNAIEVSKKATDDVNLMNTRISDVSSRAEGIIQQFQDFRDKTYKEFYEDASKVINSYNQEFEPLKNDVTTIKKKINSYDTNDLPDIYERLNTIESKSFNTDSSKEASHEERINNLENNYTTINSTVDYIDKLSRSLNDKKIPSLEGRIYTLEKGSNNSSNAISFFNSLGYEGSINELLGFIENDKLISKDVGIEFKRNSTESYKGRDYGVDEPIYDLNGLLIRNTKSETATIKLDKYINTEATCYFTFESSNRRMSKQVLLEMSTLKFGIDEDFNFYVDVNGKTFTYNTSWNPASWKSYDIVLKWSNNSNTVTLFVNNSNSGFLDFGGYKMPDTKEIKLNTEFDGAVKEIYVYDKYIKDRYI</sequence>
<dbReference type="EMBL" id="KP027447">
    <property type="protein sequence ID" value="AJA42207.1"/>
    <property type="molecule type" value="Genomic_DNA"/>
</dbReference>
<proteinExistence type="predicted"/>
<evidence type="ECO:0000313" key="3">
    <source>
        <dbReference type="Proteomes" id="UP000032689"/>
    </source>
</evidence>
<dbReference type="KEGG" id="vg:26640904"/>
<dbReference type="SUPFAM" id="SSF49899">
    <property type="entry name" value="Concanavalin A-like lectins/glucanases"/>
    <property type="match status" value="1"/>
</dbReference>
<protein>
    <submittedName>
        <fullName evidence="2">Chromosome segregation protein</fullName>
    </submittedName>
</protein>
<dbReference type="GeneID" id="26640904"/>
<name>A0A0D3MWE1_9CAUD</name>
<dbReference type="Proteomes" id="UP000032689">
    <property type="component" value="Segment"/>
</dbReference>
<organism evidence="2 3">
    <name type="scientific">Staphylococcus phage vB_SepM_ phiIPLA-C1C</name>
    <dbReference type="NCBI Taxonomy" id="1572704"/>
    <lineage>
        <taxon>Viruses</taxon>
        <taxon>Duplodnaviria</taxon>
        <taxon>Heunggongvirae</taxon>
        <taxon>Uroviricota</taxon>
        <taxon>Caudoviricetes</taxon>
        <taxon>Herelleviridae</taxon>
        <taxon>Twortvirinae</taxon>
        <taxon>Sepunavirus</taxon>
        <taxon>Sepunavirus IPLAC1C</taxon>
    </lineage>
</organism>
<feature type="coiled-coil region" evidence="1">
    <location>
        <begin position="312"/>
        <end position="365"/>
    </location>
</feature>
<accession>A0A0D3MWE1</accession>
<dbReference type="RefSeq" id="YP_009214487.1">
    <property type="nucleotide sequence ID" value="NC_028962.1"/>
</dbReference>
<dbReference type="OrthoDB" id="220at10239"/>
<reference evidence="2 3" key="1">
    <citation type="journal article" date="2015" name="Appl. Environ. Microbiol.">
        <title>Two Phages, phiIPLA-RODI and phiIPLA-C1C, Lyse Mono- and Dual-Species Staphylococcal Biofilms.</title>
        <authorList>
            <person name="Gutierrez D."/>
            <person name="Vandenheuvel D."/>
            <person name="Martinez B."/>
            <person name="Rodriguez A."/>
            <person name="Lavigne R."/>
            <person name="Garcia P."/>
        </authorList>
    </citation>
    <scope>NUCLEOTIDE SEQUENCE [LARGE SCALE GENOMIC DNA]</scope>
</reference>
<keyword evidence="1" id="KW-0175">Coiled coil</keyword>
<evidence type="ECO:0000313" key="2">
    <source>
        <dbReference type="EMBL" id="AJA42207.1"/>
    </source>
</evidence>
<keyword evidence="3" id="KW-1185">Reference proteome</keyword>
<dbReference type="InterPro" id="IPR013320">
    <property type="entry name" value="ConA-like_dom_sf"/>
</dbReference>